<name>A0A3D8V873_9GAMM</name>
<dbReference type="EMBL" id="QTJR01000018">
    <property type="protein sequence ID" value="RDY65459.1"/>
    <property type="molecule type" value="Genomic_DNA"/>
</dbReference>
<evidence type="ECO:0000313" key="1">
    <source>
        <dbReference type="EMBL" id="RDY65459.1"/>
    </source>
</evidence>
<evidence type="ECO:0000313" key="2">
    <source>
        <dbReference type="Proteomes" id="UP000256829"/>
    </source>
</evidence>
<dbReference type="AlphaFoldDB" id="A0A3D8V873"/>
<proteinExistence type="predicted"/>
<organism evidence="1 2">
    <name type="scientific">Lysobacter soli</name>
    <dbReference type="NCBI Taxonomy" id="453783"/>
    <lineage>
        <taxon>Bacteria</taxon>
        <taxon>Pseudomonadati</taxon>
        <taxon>Pseudomonadota</taxon>
        <taxon>Gammaproteobacteria</taxon>
        <taxon>Lysobacterales</taxon>
        <taxon>Lysobacteraceae</taxon>
        <taxon>Lysobacter</taxon>
    </lineage>
</organism>
<comment type="caution">
    <text evidence="1">The sequence shown here is derived from an EMBL/GenBank/DDBJ whole genome shotgun (WGS) entry which is preliminary data.</text>
</comment>
<dbReference type="Proteomes" id="UP000256829">
    <property type="component" value="Unassembled WGS sequence"/>
</dbReference>
<protein>
    <submittedName>
        <fullName evidence="1">Uncharacterized protein</fullName>
    </submittedName>
</protein>
<accession>A0A3D8V873</accession>
<reference evidence="1 2" key="1">
    <citation type="submission" date="2018-08" db="EMBL/GenBank/DDBJ databases">
        <title>Lysobacter soli KCTC 22011, whole genome shotgun sequence.</title>
        <authorList>
            <person name="Zhang X."/>
            <person name="Feng G."/>
            <person name="Zhu H."/>
        </authorList>
    </citation>
    <scope>NUCLEOTIDE SEQUENCE [LARGE SCALE GENOMIC DNA]</scope>
    <source>
        <strain evidence="1 2">KCTC 22011</strain>
    </source>
</reference>
<gene>
    <name evidence="1" type="ORF">DX912_17295</name>
</gene>
<keyword evidence="2" id="KW-1185">Reference proteome</keyword>
<sequence>MVAPPTLESRMNQIDQHATLRAAHAAGARIQVWRLRDYTDSSADGEWGTLADTAQFTCPAHLHRVHPDDQPRAQISSVDV</sequence>